<sequence length="215" mass="25589">MKIYHEILSKPIQFNENKVQILYIEKPEIYREILKDFNYGSGFIISDDNDNFEYDKTLSFNPDVLDLFKNERKIITQIQKNIIKDCQTKFYENSLSLVNKLNDFSNMILSSYDSIFRADISIENLVKILNIQIIQSDTLLENIVDFMNIEREVLDIKIFVFVNLKSIFSNNELLELYREIILRKFNVLLLESNYKIKLENEEIVIIDEDLCEVRC</sequence>
<dbReference type="EMBL" id="PDHH01000001">
    <property type="protein sequence ID" value="PSM53007.1"/>
    <property type="molecule type" value="Genomic_DNA"/>
</dbReference>
<dbReference type="RefSeq" id="WP_106869357.1">
    <property type="nucleotide sequence ID" value="NZ_CP053841.1"/>
</dbReference>
<evidence type="ECO:0000313" key="1">
    <source>
        <dbReference type="EMBL" id="PSM53007.1"/>
    </source>
</evidence>
<evidence type="ECO:0000313" key="2">
    <source>
        <dbReference type="Proteomes" id="UP000240535"/>
    </source>
</evidence>
<keyword evidence="2" id="KW-1185">Reference proteome</keyword>
<accession>A0A2P8R3D1</accession>
<name>A0A2P8R3D1_9BACT</name>
<dbReference type="AlphaFoldDB" id="A0A2P8R3D1"/>
<dbReference type="OrthoDB" id="1701909at2"/>
<dbReference type="Proteomes" id="UP000240535">
    <property type="component" value="Unassembled WGS sequence"/>
</dbReference>
<dbReference type="NCBIfam" id="TIGR01866">
    <property type="entry name" value="cas_Csn2"/>
    <property type="match status" value="1"/>
</dbReference>
<dbReference type="InterPro" id="IPR010146">
    <property type="entry name" value="CRISPR-assoc_prot_Csn2-typ"/>
</dbReference>
<reference evidence="2" key="1">
    <citation type="submission" date="2017-10" db="EMBL/GenBank/DDBJ databases">
        <title>Campylobacter species from seals.</title>
        <authorList>
            <person name="Gilbert M.J."/>
            <person name="Zomer A.L."/>
            <person name="Timmerman A.J."/>
            <person name="Duim B."/>
            <person name="Wagenaar J.A."/>
        </authorList>
    </citation>
    <scope>NUCLEOTIDE SEQUENCE [LARGE SCALE GENOMIC DNA]</scope>
    <source>
        <strain evidence="2">17S00004-5</strain>
    </source>
</reference>
<comment type="caution">
    <text evidence="1">The sequence shown here is derived from an EMBL/GenBank/DDBJ whole genome shotgun (WGS) entry which is preliminary data.</text>
</comment>
<gene>
    <name evidence="1" type="primary">csn2</name>
    <name evidence="1" type="ORF">CQ405_00160</name>
</gene>
<dbReference type="Gene3D" id="3.40.50.11940">
    <property type="match status" value="1"/>
</dbReference>
<protein>
    <submittedName>
        <fullName evidence="1">Type II-A CRISPR-associated protein Csn2</fullName>
    </submittedName>
</protein>
<dbReference type="InterPro" id="IPR038600">
    <property type="entry name" value="Csn2_sf"/>
</dbReference>
<proteinExistence type="predicted"/>
<dbReference type="Pfam" id="PF09711">
    <property type="entry name" value="Cas_Csn2"/>
    <property type="match status" value="1"/>
</dbReference>
<organism evidence="1 2">
    <name type="scientific">Campylobacter blaseri</name>
    <dbReference type="NCBI Taxonomy" id="2042961"/>
    <lineage>
        <taxon>Bacteria</taxon>
        <taxon>Pseudomonadati</taxon>
        <taxon>Campylobacterota</taxon>
        <taxon>Epsilonproteobacteria</taxon>
        <taxon>Campylobacterales</taxon>
        <taxon>Campylobacteraceae</taxon>
        <taxon>Campylobacter</taxon>
    </lineage>
</organism>